<reference evidence="1 2" key="1">
    <citation type="journal article" date="2014" name="Front. Microbiol.">
        <title>Population and genomic analysis of the genus Halorubrum.</title>
        <authorList>
            <person name="Fullmer M.S."/>
            <person name="Soucy S.M."/>
            <person name="Swithers K.S."/>
            <person name="Makkay A.M."/>
            <person name="Wheeler R."/>
            <person name="Ventosa A."/>
            <person name="Gogarten J.P."/>
            <person name="Papke R.T."/>
        </authorList>
    </citation>
    <scope>NUCLEOTIDE SEQUENCE [LARGE SCALE GENOMIC DNA]</scope>
    <source>
        <strain evidence="1 2">LD3</strain>
    </source>
</reference>
<dbReference type="AlphaFoldDB" id="A0A256IQ95"/>
<accession>A0A256IQ95</accession>
<comment type="caution">
    <text evidence="1">The sequence shown here is derived from an EMBL/GenBank/DDBJ whole genome shotgun (WGS) entry which is preliminary data.</text>
</comment>
<dbReference type="RefSeq" id="WP_094580444.1">
    <property type="nucleotide sequence ID" value="NZ_NHOW01000167.1"/>
</dbReference>
<organism evidence="1 2">
    <name type="scientific">Halorubrum ezzemoulense</name>
    <name type="common">Halorubrum chaoviator</name>
    <dbReference type="NCBI Taxonomy" id="337243"/>
    <lineage>
        <taxon>Archaea</taxon>
        <taxon>Methanobacteriati</taxon>
        <taxon>Methanobacteriota</taxon>
        <taxon>Stenosarchaea group</taxon>
        <taxon>Halobacteria</taxon>
        <taxon>Halobacteriales</taxon>
        <taxon>Haloferacaceae</taxon>
        <taxon>Halorubrum</taxon>
    </lineage>
</organism>
<gene>
    <name evidence="1" type="ORF">DJ83_14460</name>
</gene>
<dbReference type="EMBL" id="NHOW01000167">
    <property type="protein sequence ID" value="OYR58750.1"/>
    <property type="molecule type" value="Genomic_DNA"/>
</dbReference>
<name>A0A256IQ95_HALEZ</name>
<sequence length="396" mass="45126">MSRWSDDRADHEHEAIEAFLLGHFPSTYFENQSDLSEYDDSDEEISDAERAIIEALVSEAETQFASSKGTLGLAIDFVVLAEELAKHDDWLAGFDPDITVNDILDRYKSTAKSSLTLKRGSTREGIRTYHNELIELFREDLNRTNFPSSPGHHTGEWERYDDMLELAFRLSRDSRFVAAQELFDLGLDRLESSEYERRDPPFEEPFLKVLRDYTRKAPNEQGGSAYQALCYGYVKAEWPHLSLRASKVRTGSSRQQRYGDIDGYHGPDLMISVEVKDRVIDESNVSAELGTMMKVAQNTTAIAIAICTEVGPEARETLEGADVRVLDDEDLARQLRFWDYHKQNRALHGMVHFFANIEENPDGVQRLLRFVSSIDSDNRVLDHLADSDVQMGLDET</sequence>
<protein>
    <submittedName>
        <fullName evidence="1">Uncharacterized protein</fullName>
    </submittedName>
</protein>
<dbReference type="Proteomes" id="UP000216409">
    <property type="component" value="Unassembled WGS sequence"/>
</dbReference>
<evidence type="ECO:0000313" key="1">
    <source>
        <dbReference type="EMBL" id="OYR58750.1"/>
    </source>
</evidence>
<evidence type="ECO:0000313" key="2">
    <source>
        <dbReference type="Proteomes" id="UP000216409"/>
    </source>
</evidence>
<proteinExistence type="predicted"/>